<name>A0A0D2BJT8_9EURO</name>
<feature type="region of interest" description="Disordered" evidence="1">
    <location>
        <begin position="858"/>
        <end position="881"/>
    </location>
</feature>
<accession>A0A0D2BJT8</accession>
<organism evidence="2 3">
    <name type="scientific">Exophiala spinifera</name>
    <dbReference type="NCBI Taxonomy" id="91928"/>
    <lineage>
        <taxon>Eukaryota</taxon>
        <taxon>Fungi</taxon>
        <taxon>Dikarya</taxon>
        <taxon>Ascomycota</taxon>
        <taxon>Pezizomycotina</taxon>
        <taxon>Eurotiomycetes</taxon>
        <taxon>Chaetothyriomycetidae</taxon>
        <taxon>Chaetothyriales</taxon>
        <taxon>Herpotrichiellaceae</taxon>
        <taxon>Exophiala</taxon>
    </lineage>
</organism>
<reference evidence="2 3" key="1">
    <citation type="submission" date="2015-01" db="EMBL/GenBank/DDBJ databases">
        <title>The Genome Sequence of Exophiala spinifera CBS89968.</title>
        <authorList>
            <consortium name="The Broad Institute Genomics Platform"/>
            <person name="Cuomo C."/>
            <person name="de Hoog S."/>
            <person name="Gorbushina A."/>
            <person name="Stielow B."/>
            <person name="Teixiera M."/>
            <person name="Abouelleil A."/>
            <person name="Chapman S.B."/>
            <person name="Priest M."/>
            <person name="Young S.K."/>
            <person name="Wortman J."/>
            <person name="Nusbaum C."/>
            <person name="Birren B."/>
        </authorList>
    </citation>
    <scope>NUCLEOTIDE SEQUENCE [LARGE SCALE GENOMIC DNA]</scope>
    <source>
        <strain evidence="2 3">CBS 89968</strain>
    </source>
</reference>
<dbReference type="GeneID" id="27330227"/>
<evidence type="ECO:0000256" key="1">
    <source>
        <dbReference type="SAM" id="MobiDB-lite"/>
    </source>
</evidence>
<keyword evidence="3" id="KW-1185">Reference proteome</keyword>
<dbReference type="VEuPathDB" id="FungiDB:PV08_03144"/>
<feature type="region of interest" description="Disordered" evidence="1">
    <location>
        <begin position="1"/>
        <end position="33"/>
    </location>
</feature>
<proteinExistence type="predicted"/>
<dbReference type="Proteomes" id="UP000053328">
    <property type="component" value="Unassembled WGS sequence"/>
</dbReference>
<dbReference type="AlphaFoldDB" id="A0A0D2BJT8"/>
<dbReference type="HOGENOM" id="CLU_326777_0_0_1"/>
<feature type="compositionally biased region" description="Basic and acidic residues" evidence="1">
    <location>
        <begin position="15"/>
        <end position="27"/>
    </location>
</feature>
<evidence type="ECO:0000313" key="2">
    <source>
        <dbReference type="EMBL" id="KIW18855.1"/>
    </source>
</evidence>
<sequence>MSSGTSDDSETSWPIDDRPRERTDASKHTKTKRNLNEYLDPQGLASPLAEWHKAAWLYDFYPWSHIADPEGHFDWLEKTHSRVLRSSEFYRIHTKQDVAEWAHRRRRLTNVSRSTLKSILSEDSSLISSDMKRRRHDAYFSFDMDTNTTSSIEALAGSPQLEDILEDLGQSYLILCDILNTLSELTAAKFCEGSYSVLVQHSKPGIAELVLVRRSDLEDVKGSLERGIDEIAGRENSLESIMWRYIVAPICGLLGRLCFPTSTDLFRSWSPSLALCRMTCLLLDLTLITYVGSHATDFQQDLGYFENNIAIKGNLEQISGFRCIRRRLACLDGFLDSNMVWVFERLGPEAPEANVVDSPNLTPLSLLCEMSTFADLWGPVWSVSSGKSRGVQRYAVSKGFIAAVGEKGSSVVENAVPCHWYAMPMSKTELDNVGKQAFNEHDKLLIGTFLETNLNCTYNLDKFQSDYHTAMAPMGTSEASWRPDTRTLGFGFAQYVTANVSATKKLLPGVTYKQSVWDMMQLSPSEANPCFLMNWMGVEVSSCTGHARRVRLIDLFKIKRIQRHLDIRRRDWRTTAWGRSLISWQSDDMNDILDFWHIFQAERKQVAKVIRALLNMLHNTGLMGDVFSACFFTEYDERCITINLELNTWARTLAESTTSGAYVFISEKCLHPRSRGGVTPPPCTNDQGLTALETSIVPIRHRSEVPLEQLDEGGRVEFVPTGQTLTRMNAAKSRRIRLRKTNLPLNTLLRLGRPAAVVQEEVISGVAVVNSEIGVVWMTNLNPGSEEQQEEEEEEEEEVVREGPHESSLEGVVATPSNLRFVVPCGGPGGRALILQLEENIILQSAFDAQISETITSAASSGPNWIPSSSYPEPTHICLPP</sequence>
<dbReference type="OrthoDB" id="4508400at2759"/>
<dbReference type="EMBL" id="KN847493">
    <property type="protein sequence ID" value="KIW18855.1"/>
    <property type="molecule type" value="Genomic_DNA"/>
</dbReference>
<protein>
    <submittedName>
        <fullName evidence="2">Uncharacterized protein</fullName>
    </submittedName>
</protein>
<gene>
    <name evidence="2" type="ORF">PV08_03144</name>
</gene>
<dbReference type="STRING" id="91928.A0A0D2BJT8"/>
<feature type="compositionally biased region" description="Polar residues" evidence="1">
    <location>
        <begin position="858"/>
        <end position="872"/>
    </location>
</feature>
<evidence type="ECO:0000313" key="3">
    <source>
        <dbReference type="Proteomes" id="UP000053328"/>
    </source>
</evidence>
<dbReference type="RefSeq" id="XP_016239071.1">
    <property type="nucleotide sequence ID" value="XM_016377501.1"/>
</dbReference>